<evidence type="ECO:0000313" key="4">
    <source>
        <dbReference type="EMBL" id="UWP60074.1"/>
    </source>
</evidence>
<dbReference type="InterPro" id="IPR052354">
    <property type="entry name" value="Cell_Wall_Dynamics_Protein"/>
</dbReference>
<dbReference type="RefSeq" id="WP_028529523.1">
    <property type="nucleotide sequence ID" value="NZ_CABLBR010000026.1"/>
</dbReference>
<feature type="signal peptide" evidence="2">
    <location>
        <begin position="1"/>
        <end position="21"/>
    </location>
</feature>
<feature type="region of interest" description="Disordered" evidence="1">
    <location>
        <begin position="30"/>
        <end position="63"/>
    </location>
</feature>
<dbReference type="Gene3D" id="2.30.30.40">
    <property type="entry name" value="SH3 Domains"/>
    <property type="match status" value="1"/>
</dbReference>
<feature type="chain" id="PRO_5045110933" evidence="2">
    <location>
        <begin position="22"/>
        <end position="128"/>
    </location>
</feature>
<sequence length="128" mass="14018">MRRKIMSTALVFVLCTGILTGCNPFPLREEAKVTQPKTPGQMEDEAEHEEEDDGDVIAPDETPDGTVMYCSSAVNVRTMPSTQGAVIGELTAGQRVTVTGKESGWYEIVFEGGSAYVYEDYLTDTKQE</sequence>
<evidence type="ECO:0000256" key="1">
    <source>
        <dbReference type="SAM" id="MobiDB-lite"/>
    </source>
</evidence>
<gene>
    <name evidence="4" type="ORF">NQ502_03175</name>
</gene>
<name>A0ABY5VHN2_9FIRM</name>
<accession>A0ABY5VHN2</accession>
<dbReference type="InterPro" id="IPR003646">
    <property type="entry name" value="SH3-like_bac-type"/>
</dbReference>
<dbReference type="EMBL" id="CP102290">
    <property type="protein sequence ID" value="UWP60074.1"/>
    <property type="molecule type" value="Genomic_DNA"/>
</dbReference>
<dbReference type="PROSITE" id="PS51257">
    <property type="entry name" value="PROKAR_LIPOPROTEIN"/>
    <property type="match status" value="1"/>
</dbReference>
<feature type="domain" description="SH3b" evidence="3">
    <location>
        <begin position="62"/>
        <end position="126"/>
    </location>
</feature>
<dbReference type="Pfam" id="PF08239">
    <property type="entry name" value="SH3_3"/>
    <property type="match status" value="1"/>
</dbReference>
<dbReference type="SMART" id="SM00287">
    <property type="entry name" value="SH3b"/>
    <property type="match status" value="1"/>
</dbReference>
<protein>
    <submittedName>
        <fullName evidence="4">SH3 domain-containing protein</fullName>
    </submittedName>
</protein>
<proteinExistence type="predicted"/>
<organism evidence="4 5">
    <name type="scientific">Ruminococcus gauvreauii</name>
    <dbReference type="NCBI Taxonomy" id="438033"/>
    <lineage>
        <taxon>Bacteria</taxon>
        <taxon>Bacillati</taxon>
        <taxon>Bacillota</taxon>
        <taxon>Clostridia</taxon>
        <taxon>Eubacteriales</taxon>
        <taxon>Oscillospiraceae</taxon>
        <taxon>Ruminococcus</taxon>
    </lineage>
</organism>
<dbReference type="PROSITE" id="PS51781">
    <property type="entry name" value="SH3B"/>
    <property type="match status" value="1"/>
</dbReference>
<dbReference type="PANTHER" id="PTHR34408:SF1">
    <property type="entry name" value="GLYCOSYL HYDROLASE FAMILY 19 DOMAIN-CONTAINING PROTEIN HI_1415"/>
    <property type="match status" value="1"/>
</dbReference>
<evidence type="ECO:0000256" key="2">
    <source>
        <dbReference type="SAM" id="SignalP"/>
    </source>
</evidence>
<feature type="compositionally biased region" description="Acidic residues" evidence="1">
    <location>
        <begin position="42"/>
        <end position="55"/>
    </location>
</feature>
<keyword evidence="5" id="KW-1185">Reference proteome</keyword>
<reference evidence="4" key="1">
    <citation type="journal article" date="2022" name="Cell">
        <title>Design, construction, and in vivo augmentation of a complex gut microbiome.</title>
        <authorList>
            <person name="Cheng A.G."/>
            <person name="Ho P.Y."/>
            <person name="Aranda-Diaz A."/>
            <person name="Jain S."/>
            <person name="Yu F.B."/>
            <person name="Meng X."/>
            <person name="Wang M."/>
            <person name="Iakiviak M."/>
            <person name="Nagashima K."/>
            <person name="Zhao A."/>
            <person name="Murugkar P."/>
            <person name="Patil A."/>
            <person name="Atabakhsh K."/>
            <person name="Weakley A."/>
            <person name="Yan J."/>
            <person name="Brumbaugh A.R."/>
            <person name="Higginbottom S."/>
            <person name="Dimas A."/>
            <person name="Shiver A.L."/>
            <person name="Deutschbauer A."/>
            <person name="Neff N."/>
            <person name="Sonnenburg J.L."/>
            <person name="Huang K.C."/>
            <person name="Fischbach M.A."/>
        </authorList>
    </citation>
    <scope>NUCLEOTIDE SEQUENCE</scope>
    <source>
        <strain evidence="4">DSM 19829</strain>
    </source>
</reference>
<evidence type="ECO:0000313" key="5">
    <source>
        <dbReference type="Proteomes" id="UP001060164"/>
    </source>
</evidence>
<keyword evidence="2" id="KW-0732">Signal</keyword>
<dbReference type="PANTHER" id="PTHR34408">
    <property type="entry name" value="FAMILY PROTEIN, PUTATIVE-RELATED"/>
    <property type="match status" value="1"/>
</dbReference>
<evidence type="ECO:0000259" key="3">
    <source>
        <dbReference type="PROSITE" id="PS51781"/>
    </source>
</evidence>
<dbReference type="Proteomes" id="UP001060164">
    <property type="component" value="Chromosome"/>
</dbReference>